<dbReference type="InterPro" id="IPR001128">
    <property type="entry name" value="Cyt_P450"/>
</dbReference>
<evidence type="ECO:0000313" key="11">
    <source>
        <dbReference type="Proteomes" id="UP000465221"/>
    </source>
</evidence>
<feature type="binding site" description="axial binding residue" evidence="8">
    <location>
        <position position="434"/>
    </location>
    <ligand>
        <name>heme</name>
        <dbReference type="ChEBI" id="CHEBI:30413"/>
    </ligand>
    <ligandPart>
        <name>Fe</name>
        <dbReference type="ChEBI" id="CHEBI:18248"/>
    </ligandPart>
</feature>
<dbReference type="PRINTS" id="PR00463">
    <property type="entry name" value="EP450I"/>
</dbReference>
<evidence type="ECO:0000256" key="7">
    <source>
        <dbReference type="ARBA" id="ARBA00023033"/>
    </source>
</evidence>
<evidence type="ECO:0000313" key="10">
    <source>
        <dbReference type="EMBL" id="GFF44892.1"/>
    </source>
</evidence>
<reference evidence="10 11" key="1">
    <citation type="submission" date="2020-01" db="EMBL/GenBank/DDBJ databases">
        <title>Draft genome sequence of Aspergillus udagawae IFM 46972.</title>
        <authorList>
            <person name="Takahashi H."/>
            <person name="Yaguchi T."/>
        </authorList>
    </citation>
    <scope>NUCLEOTIDE SEQUENCE [LARGE SCALE GENOMIC DNA]</scope>
    <source>
        <strain evidence="10 11">IFM 46972</strain>
    </source>
</reference>
<dbReference type="SUPFAM" id="SSF48264">
    <property type="entry name" value="Cytochrome P450"/>
    <property type="match status" value="1"/>
</dbReference>
<protein>
    <submittedName>
        <fullName evidence="10">Benzoate 4-monooxygenase cytochrome P450</fullName>
    </submittedName>
</protein>
<organism evidence="10 11">
    <name type="scientific">Aspergillus udagawae</name>
    <dbReference type="NCBI Taxonomy" id="91492"/>
    <lineage>
        <taxon>Eukaryota</taxon>
        <taxon>Fungi</taxon>
        <taxon>Dikarya</taxon>
        <taxon>Ascomycota</taxon>
        <taxon>Pezizomycotina</taxon>
        <taxon>Eurotiomycetes</taxon>
        <taxon>Eurotiomycetidae</taxon>
        <taxon>Eurotiales</taxon>
        <taxon>Aspergillaceae</taxon>
        <taxon>Aspergillus</taxon>
        <taxon>Aspergillus subgen. Fumigati</taxon>
    </lineage>
</organism>
<dbReference type="AlphaFoldDB" id="A0A8H3S0L8"/>
<comment type="caution">
    <text evidence="10">The sequence shown here is derived from an EMBL/GenBank/DDBJ whole genome shotgun (WGS) entry which is preliminary data.</text>
</comment>
<dbReference type="InterPro" id="IPR002401">
    <property type="entry name" value="Cyt_P450_E_grp-I"/>
</dbReference>
<accession>A0A8H3S0L8</accession>
<dbReference type="GO" id="GO:0004497">
    <property type="term" value="F:monooxygenase activity"/>
    <property type="evidence" value="ECO:0007669"/>
    <property type="project" value="UniProtKB-KW"/>
</dbReference>
<keyword evidence="3 8" id="KW-0349">Heme</keyword>
<evidence type="ECO:0000256" key="3">
    <source>
        <dbReference type="ARBA" id="ARBA00022617"/>
    </source>
</evidence>
<dbReference type="EMBL" id="BLKC01000060">
    <property type="protein sequence ID" value="GFF44892.1"/>
    <property type="molecule type" value="Genomic_DNA"/>
</dbReference>
<dbReference type="GO" id="GO:0005506">
    <property type="term" value="F:iron ion binding"/>
    <property type="evidence" value="ECO:0007669"/>
    <property type="project" value="InterPro"/>
</dbReference>
<keyword evidence="4 8" id="KW-0479">Metal-binding</keyword>
<dbReference type="InterPro" id="IPR036396">
    <property type="entry name" value="Cyt_P450_sf"/>
</dbReference>
<dbReference type="PANTHER" id="PTHR24305">
    <property type="entry name" value="CYTOCHROME P450"/>
    <property type="match status" value="1"/>
</dbReference>
<proteinExistence type="inferred from homology"/>
<keyword evidence="6 8" id="KW-0408">Iron</keyword>
<evidence type="ECO:0000256" key="6">
    <source>
        <dbReference type="ARBA" id="ARBA00023004"/>
    </source>
</evidence>
<dbReference type="PROSITE" id="PS00086">
    <property type="entry name" value="CYTOCHROME_P450"/>
    <property type="match status" value="1"/>
</dbReference>
<evidence type="ECO:0000256" key="1">
    <source>
        <dbReference type="ARBA" id="ARBA00001971"/>
    </source>
</evidence>
<evidence type="ECO:0000256" key="2">
    <source>
        <dbReference type="ARBA" id="ARBA00010617"/>
    </source>
</evidence>
<keyword evidence="7 9" id="KW-0503">Monooxygenase</keyword>
<dbReference type="Gene3D" id="1.10.630.10">
    <property type="entry name" value="Cytochrome P450"/>
    <property type="match status" value="1"/>
</dbReference>
<dbReference type="GO" id="GO:0016705">
    <property type="term" value="F:oxidoreductase activity, acting on paired donors, with incorporation or reduction of molecular oxygen"/>
    <property type="evidence" value="ECO:0007669"/>
    <property type="project" value="InterPro"/>
</dbReference>
<dbReference type="PANTHER" id="PTHR24305:SF230">
    <property type="entry name" value="P450, PUTATIVE (EUROFUNG)-RELATED"/>
    <property type="match status" value="1"/>
</dbReference>
<dbReference type="InterPro" id="IPR017972">
    <property type="entry name" value="Cyt_P450_CS"/>
</dbReference>
<comment type="similarity">
    <text evidence="2 9">Belongs to the cytochrome P450 family.</text>
</comment>
<dbReference type="GO" id="GO:0044283">
    <property type="term" value="P:small molecule biosynthetic process"/>
    <property type="evidence" value="ECO:0007669"/>
    <property type="project" value="UniProtKB-ARBA"/>
</dbReference>
<comment type="cofactor">
    <cofactor evidence="1 8">
        <name>heme</name>
        <dbReference type="ChEBI" id="CHEBI:30413"/>
    </cofactor>
</comment>
<dbReference type="GO" id="GO:0020037">
    <property type="term" value="F:heme binding"/>
    <property type="evidence" value="ECO:0007669"/>
    <property type="project" value="InterPro"/>
</dbReference>
<sequence length="490" mass="55720">MISTLGVAIVLYLVHILLSSIRIIFFHPLSHIPGPKSWIAFPLLEHVSAIRGRLDHDLRHWHRKYGQVVRFSPDAVSFITAQAWRDIYGHGHRQLPKVIMSANARKDILTANDADHKRFRKALSHAFSAKGLQAQEPIVAGYVDKLIGRLREFAEAGVPADMVKWYSLTTFDLIGDLAFGEPFGGLDSSQCHHLVVTVFDFLKVGPFLRGMEHYPLLFKAILAFLPMSFMEARKKQVEHVKMIVQKRLDSTAAHRRGDFMDSMIRHHGDKGELSKEELEANANVLFIAGSETTATLLSGVTYWLLRTPEALDKATQEVRSVFASEADMTFSEITLQLPYMLACLNEAFRLYPPVPGGLQRQTETLRQISGYNIPGLTTVSVHQSAAYLSPLNFHQPGQFIPERWLPEAKDEPASPFFSDKRDVVQPFSVGPRDCIGRNLAYAEMRMVLARVLWNFDLELCEESRDWKNQKIFSFWEKHPLMCKLALRRDI</sequence>
<dbReference type="Pfam" id="PF00067">
    <property type="entry name" value="p450"/>
    <property type="match status" value="1"/>
</dbReference>
<keyword evidence="5 9" id="KW-0560">Oxidoreductase</keyword>
<dbReference type="PRINTS" id="PR00385">
    <property type="entry name" value="P450"/>
</dbReference>
<dbReference type="CDD" id="cd11058">
    <property type="entry name" value="CYP60B-like"/>
    <property type="match status" value="1"/>
</dbReference>
<evidence type="ECO:0000256" key="8">
    <source>
        <dbReference type="PIRSR" id="PIRSR602401-1"/>
    </source>
</evidence>
<evidence type="ECO:0000256" key="4">
    <source>
        <dbReference type="ARBA" id="ARBA00022723"/>
    </source>
</evidence>
<evidence type="ECO:0000256" key="9">
    <source>
        <dbReference type="RuleBase" id="RU000461"/>
    </source>
</evidence>
<gene>
    <name evidence="10" type="ORF">IFM46972_07656</name>
</gene>
<dbReference type="Proteomes" id="UP000465221">
    <property type="component" value="Unassembled WGS sequence"/>
</dbReference>
<evidence type="ECO:0000256" key="5">
    <source>
        <dbReference type="ARBA" id="ARBA00023002"/>
    </source>
</evidence>
<dbReference type="InterPro" id="IPR050121">
    <property type="entry name" value="Cytochrome_P450_monoxygenase"/>
</dbReference>
<name>A0A8H3S0L8_9EURO</name>